<dbReference type="VEuPathDB" id="FungiDB:BDBG_17266"/>
<protein>
    <submittedName>
        <fullName evidence="2">Uncharacterized protein</fullName>
    </submittedName>
</protein>
<name>A0A179URR2_BLAGS</name>
<evidence type="ECO:0000313" key="2">
    <source>
        <dbReference type="EMBL" id="OAT09721.1"/>
    </source>
</evidence>
<proteinExistence type="predicted"/>
<evidence type="ECO:0000256" key="1">
    <source>
        <dbReference type="SAM" id="MobiDB-lite"/>
    </source>
</evidence>
<organism evidence="2 3">
    <name type="scientific">Blastomyces gilchristii (strain SLH14081)</name>
    <name type="common">Blastomyces dermatitidis</name>
    <dbReference type="NCBI Taxonomy" id="559298"/>
    <lineage>
        <taxon>Eukaryota</taxon>
        <taxon>Fungi</taxon>
        <taxon>Dikarya</taxon>
        <taxon>Ascomycota</taxon>
        <taxon>Pezizomycotina</taxon>
        <taxon>Eurotiomycetes</taxon>
        <taxon>Eurotiomycetidae</taxon>
        <taxon>Onygenales</taxon>
        <taxon>Ajellomycetaceae</taxon>
        <taxon>Blastomyces</taxon>
    </lineage>
</organism>
<feature type="region of interest" description="Disordered" evidence="1">
    <location>
        <begin position="42"/>
        <end position="61"/>
    </location>
</feature>
<dbReference type="EMBL" id="GG657458">
    <property type="protein sequence ID" value="OAT09721.1"/>
    <property type="molecule type" value="Genomic_DNA"/>
</dbReference>
<keyword evidence="3" id="KW-1185">Reference proteome</keyword>
<dbReference type="AlphaFoldDB" id="A0A179URR2"/>
<dbReference type="RefSeq" id="XP_031578975.1">
    <property type="nucleotide sequence ID" value="XM_031725026.1"/>
</dbReference>
<dbReference type="KEGG" id="bgh:BDBG_17266"/>
<gene>
    <name evidence="2" type="ORF">BDBG_17266</name>
</gene>
<reference evidence="3" key="1">
    <citation type="journal article" date="2015" name="PLoS Genet.">
        <title>The dynamic genome and transcriptome of the human fungal pathogen Blastomyces and close relative Emmonsia.</title>
        <authorList>
            <person name="Munoz J.F."/>
            <person name="Gauthier G.M."/>
            <person name="Desjardins C.A."/>
            <person name="Gallo J.E."/>
            <person name="Holder J."/>
            <person name="Sullivan T.D."/>
            <person name="Marty A.J."/>
            <person name="Carmen J.C."/>
            <person name="Chen Z."/>
            <person name="Ding L."/>
            <person name="Gujja S."/>
            <person name="Magrini V."/>
            <person name="Misas E."/>
            <person name="Mitreva M."/>
            <person name="Priest M."/>
            <person name="Saif S."/>
            <person name="Whiston E.A."/>
            <person name="Young S."/>
            <person name="Zeng Q."/>
            <person name="Goldman W.E."/>
            <person name="Mardis E.R."/>
            <person name="Taylor J.W."/>
            <person name="McEwen J.G."/>
            <person name="Clay O.K."/>
            <person name="Klein B.S."/>
            <person name="Cuomo C.A."/>
        </authorList>
    </citation>
    <scope>NUCLEOTIDE SEQUENCE [LARGE SCALE GENOMIC DNA]</scope>
    <source>
        <strain evidence="3">SLH14081</strain>
    </source>
</reference>
<evidence type="ECO:0000313" key="3">
    <source>
        <dbReference type="Proteomes" id="UP000002038"/>
    </source>
</evidence>
<dbReference type="GeneID" id="42529040"/>
<sequence length="61" mass="6905">MGKDLVRTKHVRYGNPDEGKSIKLRGHKPIIPSRSFYRAKLGGSRVGTREKRPATYSLIHS</sequence>
<accession>A0A179URR2</accession>
<dbReference type="Proteomes" id="UP000002038">
    <property type="component" value="Unassembled WGS sequence"/>
</dbReference>